<dbReference type="AlphaFoldDB" id="A0A6C0IQI6"/>
<name>A0A6C0IQI6_9ZZZZ</name>
<evidence type="ECO:0000313" key="1">
    <source>
        <dbReference type="EMBL" id="QHT95059.1"/>
    </source>
</evidence>
<accession>A0A6C0IQI6</accession>
<dbReference type="EMBL" id="MN740233">
    <property type="protein sequence ID" value="QHT95059.1"/>
    <property type="molecule type" value="Genomic_DNA"/>
</dbReference>
<reference evidence="1" key="1">
    <citation type="journal article" date="2020" name="Nature">
        <title>Giant virus diversity and host interactions through global metagenomics.</title>
        <authorList>
            <person name="Schulz F."/>
            <person name="Roux S."/>
            <person name="Paez-Espino D."/>
            <person name="Jungbluth S."/>
            <person name="Walsh D.A."/>
            <person name="Denef V.J."/>
            <person name="McMahon K.D."/>
            <person name="Konstantinidis K.T."/>
            <person name="Eloe-Fadrosh E.A."/>
            <person name="Kyrpides N.C."/>
            <person name="Woyke T."/>
        </authorList>
    </citation>
    <scope>NUCLEOTIDE SEQUENCE</scope>
    <source>
        <strain evidence="1">GVMAG-M-3300024261-37</strain>
    </source>
</reference>
<sequence>MSEQLMAVIAIACEPSNDTLFIVVAVFNLSAEVAFPDKFLLFGKDNPFKKCFTPVTSWS</sequence>
<proteinExistence type="predicted"/>
<organism evidence="1">
    <name type="scientific">viral metagenome</name>
    <dbReference type="NCBI Taxonomy" id="1070528"/>
    <lineage>
        <taxon>unclassified sequences</taxon>
        <taxon>metagenomes</taxon>
        <taxon>organismal metagenomes</taxon>
    </lineage>
</organism>
<protein>
    <submittedName>
        <fullName evidence="1">Uncharacterized protein</fullName>
    </submittedName>
</protein>